<dbReference type="CDD" id="cd01789">
    <property type="entry name" value="Ubl_TBCB"/>
    <property type="match status" value="1"/>
</dbReference>
<dbReference type="PROSITE" id="PS00845">
    <property type="entry name" value="CAP_GLY_1"/>
    <property type="match status" value="1"/>
</dbReference>
<dbReference type="Pfam" id="PF01302">
    <property type="entry name" value="CAP_GLY"/>
    <property type="match status" value="1"/>
</dbReference>
<dbReference type="GO" id="GO:0005829">
    <property type="term" value="C:cytosol"/>
    <property type="evidence" value="ECO:0007669"/>
    <property type="project" value="UniProtKB-ARBA"/>
</dbReference>
<dbReference type="PANTHER" id="PTHR18916:SF85">
    <property type="entry name" value="TUBULIN-FOLDING COFACTOR B"/>
    <property type="match status" value="1"/>
</dbReference>
<organism evidence="6 7">
    <name type="scientific">Gadus morhua</name>
    <name type="common">Atlantic cod</name>
    <dbReference type="NCBI Taxonomy" id="8049"/>
    <lineage>
        <taxon>Eukaryota</taxon>
        <taxon>Metazoa</taxon>
        <taxon>Chordata</taxon>
        <taxon>Craniata</taxon>
        <taxon>Vertebrata</taxon>
        <taxon>Euteleostomi</taxon>
        <taxon>Actinopterygii</taxon>
        <taxon>Neopterygii</taxon>
        <taxon>Teleostei</taxon>
        <taxon>Neoteleostei</taxon>
        <taxon>Acanthomorphata</taxon>
        <taxon>Zeiogadaria</taxon>
        <taxon>Gadariae</taxon>
        <taxon>Gadiformes</taxon>
        <taxon>Gadoidei</taxon>
        <taxon>Gadidae</taxon>
        <taxon>Gadus</taxon>
    </lineage>
</organism>
<dbReference type="InterPro" id="IPR000626">
    <property type="entry name" value="Ubiquitin-like_dom"/>
</dbReference>
<comment type="similarity">
    <text evidence="4">Belongs to the TBCB family.</text>
</comment>
<dbReference type="GeneTree" id="ENSGT00940000156119"/>
<reference evidence="6" key="2">
    <citation type="submission" date="2025-09" db="UniProtKB">
        <authorList>
            <consortium name="Ensembl"/>
        </authorList>
    </citation>
    <scope>IDENTIFICATION</scope>
</reference>
<keyword evidence="7" id="KW-1185">Reference proteome</keyword>
<feature type="domain" description="CAP-Gly" evidence="5">
    <location>
        <begin position="208"/>
        <end position="250"/>
    </location>
</feature>
<dbReference type="AlphaFoldDB" id="A0A8C5F648"/>
<dbReference type="GO" id="GO:0007023">
    <property type="term" value="P:post-chaperonin tubulin folding pathway"/>
    <property type="evidence" value="ECO:0007669"/>
    <property type="project" value="InterPro"/>
</dbReference>
<reference evidence="6" key="1">
    <citation type="submission" date="2025-08" db="UniProtKB">
        <authorList>
            <consortium name="Ensembl"/>
        </authorList>
    </citation>
    <scope>IDENTIFICATION</scope>
</reference>
<dbReference type="GO" id="GO:0043014">
    <property type="term" value="F:alpha-tubulin binding"/>
    <property type="evidence" value="ECO:0007669"/>
    <property type="project" value="InterPro"/>
</dbReference>
<dbReference type="InterPro" id="IPR045172">
    <property type="entry name" value="TBCB_Ubl"/>
</dbReference>
<dbReference type="PROSITE" id="PS50245">
    <property type="entry name" value="CAP_GLY_2"/>
    <property type="match status" value="1"/>
</dbReference>
<dbReference type="InterPro" id="IPR000938">
    <property type="entry name" value="CAP-Gly_domain"/>
</dbReference>
<dbReference type="GO" id="GO:0005634">
    <property type="term" value="C:nucleus"/>
    <property type="evidence" value="ECO:0007669"/>
    <property type="project" value="TreeGrafter"/>
</dbReference>
<dbReference type="Ensembl" id="ENSGMOT00000008869.2">
    <property type="protein sequence ID" value="ENSGMOP00000008627.2"/>
    <property type="gene ID" value="ENSGMOG00000008064.2"/>
</dbReference>
<evidence type="ECO:0000259" key="5">
    <source>
        <dbReference type="PROSITE" id="PS50245"/>
    </source>
</evidence>
<evidence type="ECO:0000256" key="2">
    <source>
        <dbReference type="ARBA" id="ARBA00022490"/>
    </source>
</evidence>
<accession>A0A8C5F648</accession>
<dbReference type="Pfam" id="PF14560">
    <property type="entry name" value="Ubiquitin_2"/>
    <property type="match status" value="1"/>
</dbReference>
<evidence type="ECO:0000256" key="1">
    <source>
        <dbReference type="ARBA" id="ARBA00004496"/>
    </source>
</evidence>
<evidence type="ECO:0000256" key="3">
    <source>
        <dbReference type="ARBA" id="ARBA00023186"/>
    </source>
</evidence>
<proteinExistence type="inferred from homology"/>
<dbReference type="Gene3D" id="3.10.20.90">
    <property type="entry name" value="Phosphatidylinositol 3-kinase Catalytic Subunit, Chain A, domain 1"/>
    <property type="match status" value="1"/>
</dbReference>
<name>A0A8C5F648_GADMO</name>
<protein>
    <submittedName>
        <fullName evidence="6">Tubulin folding cofactor B</fullName>
    </submittedName>
</protein>
<dbReference type="Gene3D" id="2.30.30.190">
    <property type="entry name" value="CAP Gly-rich-like domain"/>
    <property type="match status" value="1"/>
</dbReference>
<dbReference type="OMA" id="DQYEQRT"/>
<dbReference type="InterPro" id="IPR036859">
    <property type="entry name" value="CAP-Gly_dom_sf"/>
</dbReference>
<evidence type="ECO:0000313" key="7">
    <source>
        <dbReference type="Proteomes" id="UP000694546"/>
    </source>
</evidence>
<evidence type="ECO:0000256" key="4">
    <source>
        <dbReference type="ARBA" id="ARBA00025779"/>
    </source>
</evidence>
<evidence type="ECO:0000313" key="6">
    <source>
        <dbReference type="Ensembl" id="ENSGMOP00000008627.2"/>
    </source>
</evidence>
<dbReference type="SMART" id="SM01052">
    <property type="entry name" value="CAP_GLY"/>
    <property type="match status" value="1"/>
</dbReference>
<dbReference type="Proteomes" id="UP000694546">
    <property type="component" value="Chromosome 16"/>
</dbReference>
<dbReference type="SUPFAM" id="SSF54236">
    <property type="entry name" value="Ubiquitin-like"/>
    <property type="match status" value="1"/>
</dbReference>
<comment type="subcellular location">
    <subcellularLocation>
        <location evidence="1">Cytoplasm</location>
    </subcellularLocation>
</comment>
<dbReference type="GO" id="GO:0051010">
    <property type="term" value="F:microtubule plus-end binding"/>
    <property type="evidence" value="ECO:0007669"/>
    <property type="project" value="TreeGrafter"/>
</dbReference>
<dbReference type="PANTHER" id="PTHR18916">
    <property type="entry name" value="DYNACTIN 1-RELATED MICROTUBULE-BINDING"/>
    <property type="match status" value="1"/>
</dbReference>
<dbReference type="GO" id="GO:0005938">
    <property type="term" value="C:cell cortex"/>
    <property type="evidence" value="ECO:0007669"/>
    <property type="project" value="TreeGrafter"/>
</dbReference>
<dbReference type="GO" id="GO:0031122">
    <property type="term" value="P:cytoplasmic microtubule organization"/>
    <property type="evidence" value="ECO:0007669"/>
    <property type="project" value="TreeGrafter"/>
</dbReference>
<keyword evidence="3" id="KW-0143">Chaperone</keyword>
<dbReference type="SUPFAM" id="SSF74924">
    <property type="entry name" value="Cap-Gly domain"/>
    <property type="match status" value="1"/>
</dbReference>
<dbReference type="GO" id="GO:0035371">
    <property type="term" value="C:microtubule plus-end"/>
    <property type="evidence" value="ECO:0007669"/>
    <property type="project" value="TreeGrafter"/>
</dbReference>
<dbReference type="InterPro" id="IPR029071">
    <property type="entry name" value="Ubiquitin-like_domsf"/>
</dbReference>
<dbReference type="GO" id="GO:0007021">
    <property type="term" value="P:tubulin complex assembly"/>
    <property type="evidence" value="ECO:0007669"/>
    <property type="project" value="InterPro"/>
</dbReference>
<sequence>MDGGLTVITNPIVAVRLTSTLSSFEVNKKYSRGLCIADFKGKLEMVVGTPVSCMDLELYSTSDQFLVKMDDNDALLGSYPVDDDCRIHVVDRSGAKEGEFSDLSKVEKFTISDDAYAKKSDSVRSFMKKQRVGRFNEEEMAAKESEQVARDAKEEAAASAIPVGSRCQVQVPGQPTKIGAVMYVGKWSVVTHSMSCLPLNAVPPVSAGTADFKPGYWVGVKYDEPLGKHDGSVGGKRYFECENKYGAFVKPTNITVGDFPEEDFGLDEI</sequence>
<keyword evidence="2" id="KW-0963">Cytoplasm</keyword>